<feature type="region of interest" description="Disordered" evidence="1">
    <location>
        <begin position="102"/>
        <end position="121"/>
    </location>
</feature>
<organism evidence="2 3">
    <name type="scientific">Aquatica leii</name>
    <dbReference type="NCBI Taxonomy" id="1421715"/>
    <lineage>
        <taxon>Eukaryota</taxon>
        <taxon>Metazoa</taxon>
        <taxon>Ecdysozoa</taxon>
        <taxon>Arthropoda</taxon>
        <taxon>Hexapoda</taxon>
        <taxon>Insecta</taxon>
        <taxon>Pterygota</taxon>
        <taxon>Neoptera</taxon>
        <taxon>Endopterygota</taxon>
        <taxon>Coleoptera</taxon>
        <taxon>Polyphaga</taxon>
        <taxon>Elateriformia</taxon>
        <taxon>Elateroidea</taxon>
        <taxon>Lampyridae</taxon>
        <taxon>Luciolinae</taxon>
        <taxon>Aquatica</taxon>
    </lineage>
</organism>
<evidence type="ECO:0000313" key="3">
    <source>
        <dbReference type="Proteomes" id="UP001353858"/>
    </source>
</evidence>
<gene>
    <name evidence="2" type="ORF">RN001_002172</name>
</gene>
<name>A0AAN7SD49_9COLE</name>
<evidence type="ECO:0000256" key="1">
    <source>
        <dbReference type="SAM" id="MobiDB-lite"/>
    </source>
</evidence>
<protein>
    <submittedName>
        <fullName evidence="2">Uncharacterized protein</fullName>
    </submittedName>
</protein>
<proteinExistence type="predicted"/>
<keyword evidence="3" id="KW-1185">Reference proteome</keyword>
<dbReference type="EMBL" id="JARPUR010000001">
    <property type="protein sequence ID" value="KAK4885901.1"/>
    <property type="molecule type" value="Genomic_DNA"/>
</dbReference>
<sequence length="121" mass="13472">MEQLLTDWGCLSLKDVFKGKTKSLAEQKCTMESDEPVGIPTDVVDTADDLVSVNVAWADSNGARDHLAALKQALQRQQQMFESFMGQQSEVRTLMESVLKTNPAPLLQRTADKGPNKRTYE</sequence>
<accession>A0AAN7SD49</accession>
<feature type="compositionally biased region" description="Basic and acidic residues" evidence="1">
    <location>
        <begin position="110"/>
        <end position="121"/>
    </location>
</feature>
<evidence type="ECO:0000313" key="2">
    <source>
        <dbReference type="EMBL" id="KAK4885901.1"/>
    </source>
</evidence>
<dbReference type="AlphaFoldDB" id="A0AAN7SD49"/>
<comment type="caution">
    <text evidence="2">The sequence shown here is derived from an EMBL/GenBank/DDBJ whole genome shotgun (WGS) entry which is preliminary data.</text>
</comment>
<reference evidence="3" key="1">
    <citation type="submission" date="2023-01" db="EMBL/GenBank/DDBJ databases">
        <title>Key to firefly adult light organ development and bioluminescence: homeobox transcription factors regulate luciferase expression and transportation to peroxisome.</title>
        <authorList>
            <person name="Fu X."/>
        </authorList>
    </citation>
    <scope>NUCLEOTIDE SEQUENCE [LARGE SCALE GENOMIC DNA]</scope>
</reference>
<dbReference type="Proteomes" id="UP001353858">
    <property type="component" value="Unassembled WGS sequence"/>
</dbReference>